<dbReference type="EMBL" id="AJWK01020543">
    <property type="status" value="NOT_ANNOTATED_CDS"/>
    <property type="molecule type" value="Genomic_DNA"/>
</dbReference>
<feature type="chain" id="PRO_5008406079" description="Secreted protein" evidence="2">
    <location>
        <begin position="23"/>
        <end position="91"/>
    </location>
</feature>
<organism evidence="3 4">
    <name type="scientific">Lutzomyia longipalpis</name>
    <name type="common">Sand fly</name>
    <dbReference type="NCBI Taxonomy" id="7200"/>
    <lineage>
        <taxon>Eukaryota</taxon>
        <taxon>Metazoa</taxon>
        <taxon>Ecdysozoa</taxon>
        <taxon>Arthropoda</taxon>
        <taxon>Hexapoda</taxon>
        <taxon>Insecta</taxon>
        <taxon>Pterygota</taxon>
        <taxon>Neoptera</taxon>
        <taxon>Endopterygota</taxon>
        <taxon>Diptera</taxon>
        <taxon>Nematocera</taxon>
        <taxon>Psychodoidea</taxon>
        <taxon>Psychodidae</taxon>
        <taxon>Lutzomyia</taxon>
        <taxon>Lutzomyia</taxon>
    </lineage>
</organism>
<keyword evidence="4" id="KW-1185">Reference proteome</keyword>
<feature type="compositionally biased region" description="Low complexity" evidence="1">
    <location>
        <begin position="82"/>
        <end position="91"/>
    </location>
</feature>
<feature type="region of interest" description="Disordered" evidence="1">
    <location>
        <begin position="71"/>
        <end position="91"/>
    </location>
</feature>
<evidence type="ECO:0000313" key="3">
    <source>
        <dbReference type="EnsemblMetazoa" id="LLOJ006352-PA"/>
    </source>
</evidence>
<evidence type="ECO:0008006" key="5">
    <source>
        <dbReference type="Google" id="ProtNLM"/>
    </source>
</evidence>
<dbReference type="Proteomes" id="UP000092461">
    <property type="component" value="Unassembled WGS sequence"/>
</dbReference>
<dbReference type="EnsemblMetazoa" id="LLOJ006352-RA">
    <property type="protein sequence ID" value="LLOJ006352-PA"/>
    <property type="gene ID" value="LLOJ006352"/>
</dbReference>
<reference evidence="3" key="1">
    <citation type="submission" date="2020-05" db="UniProtKB">
        <authorList>
            <consortium name="EnsemblMetazoa"/>
        </authorList>
    </citation>
    <scope>IDENTIFICATION</scope>
    <source>
        <strain evidence="3">Jacobina</strain>
    </source>
</reference>
<evidence type="ECO:0000313" key="4">
    <source>
        <dbReference type="Proteomes" id="UP000092461"/>
    </source>
</evidence>
<evidence type="ECO:0000256" key="1">
    <source>
        <dbReference type="SAM" id="MobiDB-lite"/>
    </source>
</evidence>
<proteinExistence type="predicted"/>
<evidence type="ECO:0000256" key="2">
    <source>
        <dbReference type="SAM" id="SignalP"/>
    </source>
</evidence>
<sequence>VVSISFGLLLCVVKFFFPCKNLQNPVKNLKNSQGILSEPKNKRYPQDDHRRPIGYFLQRSGSFSLPPRCGVSLHQRKHGRSGETTTTSGEA</sequence>
<dbReference type="VEuPathDB" id="VectorBase:LLOJ006352"/>
<protein>
    <recommendedName>
        <fullName evidence="5">Secreted protein</fullName>
    </recommendedName>
</protein>
<name>A0A1B0CNN0_LUTLO</name>
<feature type="signal peptide" evidence="2">
    <location>
        <begin position="1"/>
        <end position="22"/>
    </location>
</feature>
<keyword evidence="2" id="KW-0732">Signal</keyword>
<accession>A0A1B0CNN0</accession>
<dbReference type="AlphaFoldDB" id="A0A1B0CNN0"/>